<protein>
    <recommendedName>
        <fullName evidence="3">Dystrophin</fullName>
    </recommendedName>
</protein>
<proteinExistence type="predicted"/>
<accession>A0ABN9A7V0</accession>
<dbReference type="Gene3D" id="1.20.58.60">
    <property type="match status" value="1"/>
</dbReference>
<gene>
    <name evidence="1" type="ORF">SPARVUS_LOCUS102230</name>
</gene>
<dbReference type="InterPro" id="IPR002017">
    <property type="entry name" value="Spectrin_repeat"/>
</dbReference>
<dbReference type="SMART" id="SM00150">
    <property type="entry name" value="SPEC"/>
    <property type="match status" value="1"/>
</dbReference>
<feature type="non-terminal residue" evidence="1">
    <location>
        <position position="91"/>
    </location>
</feature>
<organism evidence="1 2">
    <name type="scientific">Staurois parvus</name>
    <dbReference type="NCBI Taxonomy" id="386267"/>
    <lineage>
        <taxon>Eukaryota</taxon>
        <taxon>Metazoa</taxon>
        <taxon>Chordata</taxon>
        <taxon>Craniata</taxon>
        <taxon>Vertebrata</taxon>
        <taxon>Euteleostomi</taxon>
        <taxon>Amphibia</taxon>
        <taxon>Batrachia</taxon>
        <taxon>Anura</taxon>
        <taxon>Neobatrachia</taxon>
        <taxon>Ranoidea</taxon>
        <taxon>Ranidae</taxon>
        <taxon>Staurois</taxon>
    </lineage>
</organism>
<dbReference type="SUPFAM" id="SSF46966">
    <property type="entry name" value="Spectrin repeat"/>
    <property type="match status" value="1"/>
</dbReference>
<comment type="caution">
    <text evidence="1">The sequence shown here is derived from an EMBL/GenBank/DDBJ whole genome shotgun (WGS) entry which is preliminary data.</text>
</comment>
<keyword evidence="2" id="KW-1185">Reference proteome</keyword>
<sequence>MTDVNVFLNEEWPALGDLEALEKQLEQCSALVNDIQTIQPSVTSVNDVGENLIIKAEPNYLPKLKAELQNLNDQWDHICKQAHAKKAALKG</sequence>
<dbReference type="Pfam" id="PF00435">
    <property type="entry name" value="Spectrin"/>
    <property type="match status" value="1"/>
</dbReference>
<evidence type="ECO:0000313" key="1">
    <source>
        <dbReference type="EMBL" id="CAI9532082.1"/>
    </source>
</evidence>
<dbReference type="InterPro" id="IPR018159">
    <property type="entry name" value="Spectrin/alpha-actinin"/>
</dbReference>
<dbReference type="EMBL" id="CATNWA010000037">
    <property type="protein sequence ID" value="CAI9532082.1"/>
    <property type="molecule type" value="Genomic_DNA"/>
</dbReference>
<reference evidence="1" key="1">
    <citation type="submission" date="2023-05" db="EMBL/GenBank/DDBJ databases">
        <authorList>
            <person name="Stuckert A."/>
        </authorList>
    </citation>
    <scope>NUCLEOTIDE SEQUENCE</scope>
</reference>
<dbReference type="Proteomes" id="UP001162483">
    <property type="component" value="Unassembled WGS sequence"/>
</dbReference>
<name>A0ABN9A7V0_9NEOB</name>
<evidence type="ECO:0000313" key="2">
    <source>
        <dbReference type="Proteomes" id="UP001162483"/>
    </source>
</evidence>
<evidence type="ECO:0008006" key="3">
    <source>
        <dbReference type="Google" id="ProtNLM"/>
    </source>
</evidence>